<dbReference type="RefSeq" id="WP_262492210.1">
    <property type="nucleotide sequence ID" value="NZ_FMXB01000004.1"/>
</dbReference>
<protein>
    <submittedName>
        <fullName evidence="1">Uncharacterized protein</fullName>
    </submittedName>
</protein>
<name>A0A1G5VIA4_9EURY</name>
<proteinExistence type="predicted"/>
<evidence type="ECO:0000313" key="2">
    <source>
        <dbReference type="Proteomes" id="UP000323439"/>
    </source>
</evidence>
<dbReference type="AlphaFoldDB" id="A0A1G5VIA4"/>
<sequence>MIWIPKKRREEIKKRISEEQDAKLRRDFAKTSEKVVFRKN</sequence>
<organism evidence="1 2">
    <name type="scientific">Methanobrevibacter millerae</name>
    <dbReference type="NCBI Taxonomy" id="230361"/>
    <lineage>
        <taxon>Archaea</taxon>
        <taxon>Methanobacteriati</taxon>
        <taxon>Methanobacteriota</taxon>
        <taxon>Methanomada group</taxon>
        <taxon>Methanobacteria</taxon>
        <taxon>Methanobacteriales</taxon>
        <taxon>Methanobacteriaceae</taxon>
        <taxon>Methanobrevibacter</taxon>
    </lineage>
</organism>
<dbReference type="Proteomes" id="UP000323439">
    <property type="component" value="Unassembled WGS sequence"/>
</dbReference>
<gene>
    <name evidence="1" type="ORF">SAMN02910315_00635</name>
</gene>
<reference evidence="1 2" key="1">
    <citation type="submission" date="2016-10" db="EMBL/GenBank/DDBJ databases">
        <authorList>
            <person name="Varghese N."/>
            <person name="Submissions S."/>
        </authorList>
    </citation>
    <scope>NUCLEOTIDE SEQUENCE [LARGE SCALE GENOMIC DNA]</scope>
    <source>
        <strain evidence="1 2">DSM 16643</strain>
    </source>
</reference>
<dbReference type="EMBL" id="FMXB01000004">
    <property type="protein sequence ID" value="SDA45550.1"/>
    <property type="molecule type" value="Genomic_DNA"/>
</dbReference>
<accession>A0A1G5VIA4</accession>
<keyword evidence="2" id="KW-1185">Reference proteome</keyword>
<evidence type="ECO:0000313" key="1">
    <source>
        <dbReference type="EMBL" id="SDA45550.1"/>
    </source>
</evidence>